<dbReference type="Proteomes" id="UP000242188">
    <property type="component" value="Unassembled WGS sequence"/>
</dbReference>
<dbReference type="STRING" id="6573.A0A210PE97"/>
<evidence type="ECO:0000256" key="5">
    <source>
        <dbReference type="RuleBase" id="RU000304"/>
    </source>
</evidence>
<dbReference type="PROSITE" id="PS00108">
    <property type="entry name" value="PROTEIN_KINASE_ST"/>
    <property type="match status" value="1"/>
</dbReference>
<comment type="similarity">
    <text evidence="5">Belongs to the protein kinase superfamily.</text>
</comment>
<dbReference type="InterPro" id="IPR017441">
    <property type="entry name" value="Protein_kinase_ATP_BS"/>
</dbReference>
<dbReference type="CDD" id="cd14016">
    <property type="entry name" value="STKc_CK1"/>
    <property type="match status" value="1"/>
</dbReference>
<dbReference type="PANTHER" id="PTHR11909">
    <property type="entry name" value="CASEIN KINASE-RELATED"/>
    <property type="match status" value="1"/>
</dbReference>
<keyword evidence="2 4" id="KW-0547">Nucleotide-binding</keyword>
<evidence type="ECO:0000256" key="3">
    <source>
        <dbReference type="ARBA" id="ARBA00022840"/>
    </source>
</evidence>
<dbReference type="PROSITE" id="PS50011">
    <property type="entry name" value="PROTEIN_KINASE_DOM"/>
    <property type="match status" value="1"/>
</dbReference>
<feature type="domain" description="Protein kinase" evidence="6">
    <location>
        <begin position="32"/>
        <end position="299"/>
    </location>
</feature>
<dbReference type="InterPro" id="IPR050235">
    <property type="entry name" value="CK1_Ser-Thr_kinase"/>
</dbReference>
<dbReference type="InterPro" id="IPR000719">
    <property type="entry name" value="Prot_kinase_dom"/>
</dbReference>
<keyword evidence="7" id="KW-0418">Kinase</keyword>
<keyword evidence="8" id="KW-1185">Reference proteome</keyword>
<evidence type="ECO:0000256" key="4">
    <source>
        <dbReference type="PROSITE-ProRule" id="PRU10141"/>
    </source>
</evidence>
<organism evidence="7 8">
    <name type="scientific">Mizuhopecten yessoensis</name>
    <name type="common">Japanese scallop</name>
    <name type="synonym">Patinopecten yessoensis</name>
    <dbReference type="NCBI Taxonomy" id="6573"/>
    <lineage>
        <taxon>Eukaryota</taxon>
        <taxon>Metazoa</taxon>
        <taxon>Spiralia</taxon>
        <taxon>Lophotrochozoa</taxon>
        <taxon>Mollusca</taxon>
        <taxon>Bivalvia</taxon>
        <taxon>Autobranchia</taxon>
        <taxon>Pteriomorphia</taxon>
        <taxon>Pectinida</taxon>
        <taxon>Pectinoidea</taxon>
        <taxon>Pectinidae</taxon>
        <taxon>Mizuhopecten</taxon>
    </lineage>
</organism>
<dbReference type="PROSITE" id="PS00107">
    <property type="entry name" value="PROTEIN_KINASE_ATP"/>
    <property type="match status" value="1"/>
</dbReference>
<keyword evidence="7" id="KW-0808">Transferase</keyword>
<reference evidence="7 8" key="1">
    <citation type="journal article" date="2017" name="Nat. Ecol. Evol.">
        <title>Scallop genome provides insights into evolution of bilaterian karyotype and development.</title>
        <authorList>
            <person name="Wang S."/>
            <person name="Zhang J."/>
            <person name="Jiao W."/>
            <person name="Li J."/>
            <person name="Xun X."/>
            <person name="Sun Y."/>
            <person name="Guo X."/>
            <person name="Huan P."/>
            <person name="Dong B."/>
            <person name="Zhang L."/>
            <person name="Hu X."/>
            <person name="Sun X."/>
            <person name="Wang J."/>
            <person name="Zhao C."/>
            <person name="Wang Y."/>
            <person name="Wang D."/>
            <person name="Huang X."/>
            <person name="Wang R."/>
            <person name="Lv J."/>
            <person name="Li Y."/>
            <person name="Zhang Z."/>
            <person name="Liu B."/>
            <person name="Lu W."/>
            <person name="Hui Y."/>
            <person name="Liang J."/>
            <person name="Zhou Z."/>
            <person name="Hou R."/>
            <person name="Li X."/>
            <person name="Liu Y."/>
            <person name="Li H."/>
            <person name="Ning X."/>
            <person name="Lin Y."/>
            <person name="Zhao L."/>
            <person name="Xing Q."/>
            <person name="Dou J."/>
            <person name="Li Y."/>
            <person name="Mao J."/>
            <person name="Guo H."/>
            <person name="Dou H."/>
            <person name="Li T."/>
            <person name="Mu C."/>
            <person name="Jiang W."/>
            <person name="Fu Q."/>
            <person name="Fu X."/>
            <person name="Miao Y."/>
            <person name="Liu J."/>
            <person name="Yu Q."/>
            <person name="Li R."/>
            <person name="Liao H."/>
            <person name="Li X."/>
            <person name="Kong Y."/>
            <person name="Jiang Z."/>
            <person name="Chourrout D."/>
            <person name="Li R."/>
            <person name="Bao Z."/>
        </authorList>
    </citation>
    <scope>NUCLEOTIDE SEQUENCE [LARGE SCALE GENOMIC DNA]</scope>
    <source>
        <strain evidence="7 8">PY_sf001</strain>
    </source>
</reference>
<proteinExistence type="inferred from homology"/>
<dbReference type="SMART" id="SM00220">
    <property type="entry name" value="S_TKc"/>
    <property type="match status" value="1"/>
</dbReference>
<evidence type="ECO:0000259" key="6">
    <source>
        <dbReference type="PROSITE" id="PS50011"/>
    </source>
</evidence>
<keyword evidence="3 4" id="KW-0067">ATP-binding</keyword>
<keyword evidence="5" id="KW-0723">Serine/threonine-protein kinase</keyword>
<dbReference type="InterPro" id="IPR008271">
    <property type="entry name" value="Ser/Thr_kinase_AS"/>
</dbReference>
<name>A0A210PE97_MIZYE</name>
<feature type="binding site" evidence="4">
    <location>
        <position position="61"/>
    </location>
    <ligand>
        <name>ATP</name>
        <dbReference type="ChEBI" id="CHEBI:30616"/>
    </ligand>
</feature>
<dbReference type="Gene3D" id="1.10.510.10">
    <property type="entry name" value="Transferase(Phosphotransferase) domain 1"/>
    <property type="match status" value="1"/>
</dbReference>
<evidence type="ECO:0000256" key="1">
    <source>
        <dbReference type="ARBA" id="ARBA00012513"/>
    </source>
</evidence>
<evidence type="ECO:0000313" key="8">
    <source>
        <dbReference type="Proteomes" id="UP000242188"/>
    </source>
</evidence>
<dbReference type="GO" id="GO:0004674">
    <property type="term" value="F:protein serine/threonine kinase activity"/>
    <property type="evidence" value="ECO:0007669"/>
    <property type="project" value="UniProtKB-KW"/>
</dbReference>
<accession>A0A210PE97</accession>
<evidence type="ECO:0000256" key="2">
    <source>
        <dbReference type="ARBA" id="ARBA00022741"/>
    </source>
</evidence>
<comment type="caution">
    <text evidence="7">The sequence shown here is derived from an EMBL/GenBank/DDBJ whole genome shotgun (WGS) entry which is preliminary data.</text>
</comment>
<protein>
    <recommendedName>
        <fullName evidence="1">non-specific serine/threonine protein kinase</fullName>
        <ecNumber evidence="1">2.7.11.1</ecNumber>
    </recommendedName>
</protein>
<sequence>MSPPYVIVVEYNTDVASFYDCSESEQRIGKRYRLIRKLGEGSFGKVFLGTDVTSGESVAIKIEDTEITHPYLHEEEKVYRILEGGEGFPTVRWSGKDGSYNFLVTDLLGPSLYDYYHLCKKHFTLKTILLIADQLIRRLEYIHSAGFIHRDVKPENFLVGHGNKSDVIYSIDFGLSKLYRNQNNEHVPYKNKTRFAGTTRYASINTLLGIQQSRRDDMESFGYVLMYFLLRKLPWQKLNIKNKHKKRKKVLQLKQSSRIDDMIKGYPQEFAIYLKRCRSLRFEEKPDYYNLRLLFRNLLHRQNLTSDNTFDWQDANGRCKNTIV</sequence>
<gene>
    <name evidence="7" type="ORF">KP79_PYT08507</name>
</gene>
<dbReference type="InterPro" id="IPR011009">
    <property type="entry name" value="Kinase-like_dom_sf"/>
</dbReference>
<dbReference type="GO" id="GO:0005524">
    <property type="term" value="F:ATP binding"/>
    <property type="evidence" value="ECO:0007669"/>
    <property type="project" value="UniProtKB-UniRule"/>
</dbReference>
<dbReference type="EMBL" id="NEDP02076749">
    <property type="protein sequence ID" value="OWF34815.1"/>
    <property type="molecule type" value="Genomic_DNA"/>
</dbReference>
<dbReference type="SUPFAM" id="SSF56112">
    <property type="entry name" value="Protein kinase-like (PK-like)"/>
    <property type="match status" value="1"/>
</dbReference>
<dbReference type="Pfam" id="PF00069">
    <property type="entry name" value="Pkinase"/>
    <property type="match status" value="1"/>
</dbReference>
<dbReference type="OrthoDB" id="5800476at2759"/>
<dbReference type="AlphaFoldDB" id="A0A210PE97"/>
<dbReference type="EC" id="2.7.11.1" evidence="1"/>
<evidence type="ECO:0000313" key="7">
    <source>
        <dbReference type="EMBL" id="OWF34815.1"/>
    </source>
</evidence>